<organism evidence="1 2">
    <name type="scientific">Pseudomonas phage Littlefix</name>
    <dbReference type="NCBI Taxonomy" id="2079289"/>
    <lineage>
        <taxon>Viruses</taxon>
        <taxon>Duplodnaviria</taxon>
        <taxon>Heunggongvirae</taxon>
        <taxon>Uroviricota</taxon>
        <taxon>Caudoviricetes</taxon>
        <taxon>Schitoviridae</taxon>
        <taxon>Littlefixvirus</taxon>
        <taxon>Littlefixvirus littlefix</taxon>
    </lineage>
</organism>
<proteinExistence type="predicted"/>
<gene>
    <name evidence="1" type="ORF">PsPhLittlefix_gp53</name>
</gene>
<dbReference type="EMBL" id="MG775260">
    <property type="protein sequence ID" value="AUV61868.1"/>
    <property type="molecule type" value="Genomic_DNA"/>
</dbReference>
<dbReference type="Proteomes" id="UP000240903">
    <property type="component" value="Segment"/>
</dbReference>
<accession>A0A2K9VHV1</accession>
<protein>
    <submittedName>
        <fullName evidence="1">Uncharacterized protein</fullName>
    </submittedName>
</protein>
<evidence type="ECO:0000313" key="1">
    <source>
        <dbReference type="EMBL" id="AUV61868.1"/>
    </source>
</evidence>
<keyword evidence="2" id="KW-1185">Reference proteome</keyword>
<reference evidence="2" key="1">
    <citation type="submission" date="2018-01" db="EMBL/GenBank/DDBJ databases">
        <title>Pseudomonas phages infecting Pseudomonas sp. isolated from Prunus avium.</title>
        <authorList>
            <person name="Colberg O."/>
            <person name="Carstens A.B."/>
            <person name="Kot W."/>
            <person name="Hansen L.H."/>
        </authorList>
    </citation>
    <scope>NUCLEOTIDE SEQUENCE [LARGE SCALE GENOMIC DNA]</scope>
</reference>
<name>A0A2K9VHV1_9CAUD</name>
<sequence>MKLMVGNMMDVFPLVDHFIVCVGTNLKRTTGELIMPDGMYKQLADKHPELPKTIGAWVREQDLDGGIFGLKCTSKVGLFQNTIVLADRPALGVISMSAKMLKAKAEMHPDKTFALEAPNAKEPWFLIEGIMQTLPDNVQVWRPE</sequence>
<evidence type="ECO:0000313" key="2">
    <source>
        <dbReference type="Proteomes" id="UP000240903"/>
    </source>
</evidence>